<feature type="signal peptide" evidence="1">
    <location>
        <begin position="1"/>
        <end position="23"/>
    </location>
</feature>
<dbReference type="Pfam" id="PF07589">
    <property type="entry name" value="PEP-CTERM"/>
    <property type="match status" value="1"/>
</dbReference>
<organism evidence="3 4">
    <name type="scientific">Rubripirellula lacrimiformis</name>
    <dbReference type="NCBI Taxonomy" id="1930273"/>
    <lineage>
        <taxon>Bacteria</taxon>
        <taxon>Pseudomonadati</taxon>
        <taxon>Planctomycetota</taxon>
        <taxon>Planctomycetia</taxon>
        <taxon>Pirellulales</taxon>
        <taxon>Pirellulaceae</taxon>
        <taxon>Rubripirellula</taxon>
    </lineage>
</organism>
<dbReference type="AlphaFoldDB" id="A0A517NED5"/>
<keyword evidence="4" id="KW-1185">Reference proteome</keyword>
<keyword evidence="1" id="KW-0732">Signal</keyword>
<evidence type="ECO:0000313" key="4">
    <source>
        <dbReference type="Proteomes" id="UP000318538"/>
    </source>
</evidence>
<name>A0A517NED5_9BACT</name>
<proteinExistence type="predicted"/>
<reference evidence="3 4" key="1">
    <citation type="submission" date="2019-02" db="EMBL/GenBank/DDBJ databases">
        <title>Deep-cultivation of Planctomycetes and their phenomic and genomic characterization uncovers novel biology.</title>
        <authorList>
            <person name="Wiegand S."/>
            <person name="Jogler M."/>
            <person name="Boedeker C."/>
            <person name="Pinto D."/>
            <person name="Vollmers J."/>
            <person name="Rivas-Marin E."/>
            <person name="Kohn T."/>
            <person name="Peeters S.H."/>
            <person name="Heuer A."/>
            <person name="Rast P."/>
            <person name="Oberbeckmann S."/>
            <person name="Bunk B."/>
            <person name="Jeske O."/>
            <person name="Meyerdierks A."/>
            <person name="Storesund J.E."/>
            <person name="Kallscheuer N."/>
            <person name="Luecker S."/>
            <person name="Lage O.M."/>
            <person name="Pohl T."/>
            <person name="Merkel B.J."/>
            <person name="Hornburger P."/>
            <person name="Mueller R.-W."/>
            <person name="Bruemmer F."/>
            <person name="Labrenz M."/>
            <person name="Spormann A.M."/>
            <person name="Op den Camp H."/>
            <person name="Overmann J."/>
            <person name="Amann R."/>
            <person name="Jetten M.S.M."/>
            <person name="Mascher T."/>
            <person name="Medema M.H."/>
            <person name="Devos D.P."/>
            <person name="Kaster A.-K."/>
            <person name="Ovreas L."/>
            <person name="Rohde M."/>
            <person name="Galperin M.Y."/>
            <person name="Jogler C."/>
        </authorList>
    </citation>
    <scope>NUCLEOTIDE SEQUENCE [LARGE SCALE GENOMIC DNA]</scope>
    <source>
        <strain evidence="3 4">K22_7</strain>
    </source>
</reference>
<accession>A0A517NED5</accession>
<gene>
    <name evidence="3" type="ORF">K227x_38950</name>
</gene>
<dbReference type="InterPro" id="IPR013424">
    <property type="entry name" value="Ice-binding_C"/>
</dbReference>
<dbReference type="KEGG" id="rlc:K227x_38950"/>
<evidence type="ECO:0000313" key="3">
    <source>
        <dbReference type="EMBL" id="QDT05495.1"/>
    </source>
</evidence>
<sequence length="252" mass="25941" precursor="true">MARLSIPTLSLALAAMFSSVASAAIYVPGGTSVPGTSSDVFTWSAGAANSTFALWDNFVPPGPSAPGFSPNANSSLAIGPDASSLTFNTVNLITSGGNAYSFGNKTDASSTIRSGTTGGGFTRIVAQFETDGNELDYSSLLLTTGGGVLSPSLAIETDRGPGAMGPDQAVSFLAMWDLDSSQAEYQLDFNADGPDGNTHMSLLSYRVDSFTQASSFSPQAVPEPSTWAALGLVGGAAVWRRRSRRGTNRSQA</sequence>
<feature type="domain" description="Ice-binding protein C-terminal" evidence="2">
    <location>
        <begin position="220"/>
        <end position="242"/>
    </location>
</feature>
<protein>
    <recommendedName>
        <fullName evidence="2">Ice-binding protein C-terminal domain-containing protein</fullName>
    </recommendedName>
</protein>
<feature type="chain" id="PRO_5021978089" description="Ice-binding protein C-terminal domain-containing protein" evidence="1">
    <location>
        <begin position="24"/>
        <end position="252"/>
    </location>
</feature>
<evidence type="ECO:0000256" key="1">
    <source>
        <dbReference type="SAM" id="SignalP"/>
    </source>
</evidence>
<dbReference type="EMBL" id="CP036525">
    <property type="protein sequence ID" value="QDT05495.1"/>
    <property type="molecule type" value="Genomic_DNA"/>
</dbReference>
<evidence type="ECO:0000259" key="2">
    <source>
        <dbReference type="Pfam" id="PF07589"/>
    </source>
</evidence>
<dbReference type="NCBIfam" id="TIGR02595">
    <property type="entry name" value="PEP_CTERM"/>
    <property type="match status" value="1"/>
</dbReference>
<dbReference type="Proteomes" id="UP000318538">
    <property type="component" value="Chromosome"/>
</dbReference>